<dbReference type="STRING" id="94643.A0A2A9M735"/>
<protein>
    <recommendedName>
        <fullName evidence="3">Glucose-methanol-choline oxidoreductase C-terminal domain-containing protein</fullName>
    </recommendedName>
</protein>
<evidence type="ECO:0000256" key="1">
    <source>
        <dbReference type="SAM" id="MobiDB-lite"/>
    </source>
</evidence>
<feature type="region of interest" description="Disordered" evidence="1">
    <location>
        <begin position="986"/>
        <end position="1012"/>
    </location>
</feature>
<dbReference type="InterPro" id="IPR036188">
    <property type="entry name" value="FAD/NAD-bd_sf"/>
</dbReference>
<dbReference type="AlphaFoldDB" id="A0A2A9M735"/>
<dbReference type="GeneID" id="40308118"/>
<feature type="signal peptide" evidence="2">
    <location>
        <begin position="1"/>
        <end position="30"/>
    </location>
</feature>
<dbReference type="PANTHER" id="PTHR45968:SF3">
    <property type="entry name" value="OS04G0573100 PROTEIN"/>
    <property type="match status" value="1"/>
</dbReference>
<organism evidence="4 5">
    <name type="scientific">Besnoitia besnoiti</name>
    <name type="common">Apicomplexan protozoan</name>
    <dbReference type="NCBI Taxonomy" id="94643"/>
    <lineage>
        <taxon>Eukaryota</taxon>
        <taxon>Sar</taxon>
        <taxon>Alveolata</taxon>
        <taxon>Apicomplexa</taxon>
        <taxon>Conoidasida</taxon>
        <taxon>Coccidia</taxon>
        <taxon>Eucoccidiorida</taxon>
        <taxon>Eimeriorina</taxon>
        <taxon>Sarcocystidae</taxon>
        <taxon>Besnoitia</taxon>
    </lineage>
</organism>
<evidence type="ECO:0000259" key="3">
    <source>
        <dbReference type="Pfam" id="PF05199"/>
    </source>
</evidence>
<dbReference type="SUPFAM" id="SSF54373">
    <property type="entry name" value="FAD-linked reductases, C-terminal domain"/>
    <property type="match status" value="1"/>
</dbReference>
<dbReference type="GO" id="GO:0016614">
    <property type="term" value="F:oxidoreductase activity, acting on CH-OH group of donors"/>
    <property type="evidence" value="ECO:0007669"/>
    <property type="project" value="InterPro"/>
</dbReference>
<dbReference type="PANTHER" id="PTHR45968">
    <property type="entry name" value="OSJNBA0019K04.7 PROTEIN"/>
    <property type="match status" value="1"/>
</dbReference>
<feature type="domain" description="Glucose-methanol-choline oxidoreductase C-terminal" evidence="3">
    <location>
        <begin position="1026"/>
        <end position="1091"/>
    </location>
</feature>
<dbReference type="KEGG" id="bbes:BESB_030660"/>
<evidence type="ECO:0000313" key="4">
    <source>
        <dbReference type="EMBL" id="PFH31192.1"/>
    </source>
</evidence>
<accession>A0A2A9M735</accession>
<feature type="compositionally biased region" description="Basic and acidic residues" evidence="1">
    <location>
        <begin position="503"/>
        <end position="524"/>
    </location>
</feature>
<evidence type="ECO:0000313" key="5">
    <source>
        <dbReference type="Proteomes" id="UP000224006"/>
    </source>
</evidence>
<dbReference type="Gene3D" id="3.30.410.40">
    <property type="match status" value="1"/>
</dbReference>
<keyword evidence="2" id="KW-0732">Signal</keyword>
<feature type="region of interest" description="Disordered" evidence="1">
    <location>
        <begin position="454"/>
        <end position="527"/>
    </location>
</feature>
<feature type="compositionally biased region" description="Polar residues" evidence="1">
    <location>
        <begin position="465"/>
        <end position="478"/>
    </location>
</feature>
<comment type="caution">
    <text evidence="4">The sequence shown here is derived from an EMBL/GenBank/DDBJ whole genome shotgun (WGS) entry which is preliminary data.</text>
</comment>
<dbReference type="SUPFAM" id="SSF51905">
    <property type="entry name" value="FAD/NAD(P)-binding domain"/>
    <property type="match status" value="1"/>
</dbReference>
<dbReference type="OrthoDB" id="269227at2759"/>
<dbReference type="Gene3D" id="3.50.50.60">
    <property type="entry name" value="FAD/NAD(P)-binding domain"/>
    <property type="match status" value="3"/>
</dbReference>
<proteinExistence type="predicted"/>
<dbReference type="Proteomes" id="UP000224006">
    <property type="component" value="Chromosome XIII"/>
</dbReference>
<feature type="compositionally biased region" description="Polar residues" evidence="1">
    <location>
        <begin position="999"/>
        <end position="1012"/>
    </location>
</feature>
<dbReference type="EMBL" id="NWUJ01000016">
    <property type="protein sequence ID" value="PFH31192.1"/>
    <property type="molecule type" value="Genomic_DNA"/>
</dbReference>
<name>A0A2A9M735_BESBE</name>
<dbReference type="Pfam" id="PF05199">
    <property type="entry name" value="GMC_oxred_C"/>
    <property type="match status" value="1"/>
</dbReference>
<feature type="chain" id="PRO_5011975997" description="Glucose-methanol-choline oxidoreductase C-terminal domain-containing protein" evidence="2">
    <location>
        <begin position="31"/>
        <end position="1105"/>
    </location>
</feature>
<reference evidence="4 5" key="1">
    <citation type="submission" date="2017-09" db="EMBL/GenBank/DDBJ databases">
        <title>Genome sequencing of Besnoitia besnoiti strain Bb-Ger1.</title>
        <authorList>
            <person name="Schares G."/>
            <person name="Venepally P."/>
            <person name="Lorenzi H.A."/>
        </authorList>
    </citation>
    <scope>NUCLEOTIDE SEQUENCE [LARGE SCALE GENOMIC DNA]</scope>
    <source>
        <strain evidence="4 5">Bb-Ger1</strain>
    </source>
</reference>
<gene>
    <name evidence="4" type="ORF">BESB_030660</name>
</gene>
<sequence>MRISVRPDTASSWLLGKIVVVLLVGGGVRAQPWGVTQDVNIVPNVFEKNAPTAKAVVDLPEKYDYIVVGCGAAGCPIAGYLANQGHRVLLLERGRLRSHENTPHAMDMYGAGMGIADPSISQTIATRNGVRTHVGAVMGGGTSISLGIYIEEPWSFFDYLNRAYNAGWEESLLRKAHTEVKNIFGDDERQYVTPNDTPFGTAVGGALRRQGYEPLGGRLPAQRSPTLKMGYQWNAYSQFSNKDGFRMTSDFFISKGYVKKEFRKHLTVREGNFVEHVEWDRDANGPIARCVIYHKTRQKDTKGVGLVVQVPPASSSARFGEWVGTLFDATSAVVDASDFLPGATLQPTDRTIWRRACIRDNDANRIIISAGAIQSVTLLYRSGVGPLPQLRQSRVRPVLEVPTLGQEFIDRAFVTLNFFQKHFADKIEPIPKAPLGMMDTADRGYPLGWDHPSDVRDFQGLSPRGNVSSRSKQANHGSAGNRLSDASDPASEFGNSKFPSLGRRVDSTSHTDDYSTNTKTDKVKSSRTGTSRAINFIFPAPDEPVAPQLTGGLKDPLFPWFGELEPPRLCQATGIRLLGPTCPRNPNELTPPAPAEPFLLQSTSLSCSAVPIGHVSGGRVAEGVIYATRFILPPLLRNDPAADAIFETLQACSEHRDPFGLTLLKPLCAIAYPIIKCFRKVYANFYYTAQPKSRGSVRVKEDGQLDVNSNHLQHEADIFDAVRGVATLLNIANQDTYRKVVQDAQVFSCPATILNGFLDILTTLGSTSAVFMTKPTNFYLMQNHLQDLVPPQHRRLRRIVKLGEGVRPRKLQALDVDGELQEEGPGTACEFEDYSPHIVEDLDLEKMAAVGIKSHLKDIGFDFESYVSHLEGRSQEACNTARSSVFLSSSRHQGTENFFSTNTAGTPFSSETSTRLLRSKAEKAEGIDQLAEAVEACKMGCPRLTDRIFDGFCPAADVCCTVFGNSKCTTTPDEKKQLVEGLLQSGADSTHTIDRSPGTPLQRSFGQPSTGEQWAATFPPLLPRPQDPKAVAKYALTYMSSIWHHANTVPMGKAVDNNFDLIGARRLSVIDSSVLNELPRMNPSATVMLLGIYGGMVKQRQRMLS</sequence>
<dbReference type="VEuPathDB" id="ToxoDB:BESB_030660"/>
<evidence type="ECO:0000256" key="2">
    <source>
        <dbReference type="SAM" id="SignalP"/>
    </source>
</evidence>
<dbReference type="RefSeq" id="XP_029215201.1">
    <property type="nucleotide sequence ID" value="XM_029361734.1"/>
</dbReference>
<keyword evidence="5" id="KW-1185">Reference proteome</keyword>
<dbReference type="InterPro" id="IPR007867">
    <property type="entry name" value="GMC_OxRtase_C"/>
</dbReference>
<dbReference type="InterPro" id="IPR051871">
    <property type="entry name" value="GMC_Oxidoreductase-Related"/>
</dbReference>